<feature type="transmembrane region" description="Helical" evidence="1">
    <location>
        <begin position="99"/>
        <end position="130"/>
    </location>
</feature>
<keyword evidence="1" id="KW-0812">Transmembrane</keyword>
<evidence type="ECO:0000313" key="4">
    <source>
        <dbReference type="Proteomes" id="UP000678276"/>
    </source>
</evidence>
<dbReference type="Pfam" id="PF07331">
    <property type="entry name" value="TctB"/>
    <property type="match status" value="1"/>
</dbReference>
<gene>
    <name evidence="3" type="ORF">J6595_21565</name>
</gene>
<dbReference type="RefSeq" id="WP_209597662.1">
    <property type="nucleotide sequence ID" value="NZ_JAGJCF010000026.1"/>
</dbReference>
<comment type="caution">
    <text evidence="3">The sequence shown here is derived from an EMBL/GenBank/DDBJ whole genome shotgun (WGS) entry which is preliminary data.</text>
</comment>
<feature type="transmembrane region" description="Helical" evidence="1">
    <location>
        <begin position="21"/>
        <end position="41"/>
    </location>
</feature>
<dbReference type="Proteomes" id="UP000678276">
    <property type="component" value="Unassembled WGS sequence"/>
</dbReference>
<evidence type="ECO:0000313" key="3">
    <source>
        <dbReference type="EMBL" id="MBP0618177.1"/>
    </source>
</evidence>
<proteinExistence type="predicted"/>
<protein>
    <submittedName>
        <fullName evidence="3">Tripartite tricarboxylate transporter TctB family protein</fullName>
    </submittedName>
</protein>
<reference evidence="3 4" key="1">
    <citation type="submission" date="2021-04" db="EMBL/GenBank/DDBJ databases">
        <title>Whole genome sequence of Jiella sp. KSK16Y-1.</title>
        <authorList>
            <person name="Tuo L."/>
        </authorList>
    </citation>
    <scope>NUCLEOTIDE SEQUENCE [LARGE SCALE GENOMIC DNA]</scope>
    <source>
        <strain evidence="3 4">KSK16Y-1</strain>
    </source>
</reference>
<feature type="domain" description="DUF1468" evidence="2">
    <location>
        <begin position="23"/>
        <end position="169"/>
    </location>
</feature>
<keyword evidence="4" id="KW-1185">Reference proteome</keyword>
<feature type="transmembrane region" description="Helical" evidence="1">
    <location>
        <begin position="142"/>
        <end position="166"/>
    </location>
</feature>
<feature type="transmembrane region" description="Helical" evidence="1">
    <location>
        <begin position="47"/>
        <end position="65"/>
    </location>
</feature>
<keyword evidence="1" id="KW-0472">Membrane</keyword>
<sequence>MADRVETAKGRAMKLHDPSGTLVAVGFVAFGALLISSTGTMSPLGSVFPITISVAMIVFSLILIARNLFIGMRQAQAADMPEAGAGAEAETPGSMARRIAFLILIAAWVALIPVLGFFVASVLGFFSIMAVATHERLPAKEIVVLLVIGLAILTGFYLLMADVLLIPMPRGLFF</sequence>
<name>A0ABS4BN55_9HYPH</name>
<evidence type="ECO:0000256" key="1">
    <source>
        <dbReference type="SAM" id="Phobius"/>
    </source>
</evidence>
<evidence type="ECO:0000259" key="2">
    <source>
        <dbReference type="Pfam" id="PF07331"/>
    </source>
</evidence>
<accession>A0ABS4BN55</accession>
<keyword evidence="1" id="KW-1133">Transmembrane helix</keyword>
<dbReference type="InterPro" id="IPR009936">
    <property type="entry name" value="DUF1468"/>
</dbReference>
<dbReference type="EMBL" id="JAGJCF010000026">
    <property type="protein sequence ID" value="MBP0618177.1"/>
    <property type="molecule type" value="Genomic_DNA"/>
</dbReference>
<organism evidence="3 4">
    <name type="scientific">Jiella mangrovi</name>
    <dbReference type="NCBI Taxonomy" id="2821407"/>
    <lineage>
        <taxon>Bacteria</taxon>
        <taxon>Pseudomonadati</taxon>
        <taxon>Pseudomonadota</taxon>
        <taxon>Alphaproteobacteria</taxon>
        <taxon>Hyphomicrobiales</taxon>
        <taxon>Aurantimonadaceae</taxon>
        <taxon>Jiella</taxon>
    </lineage>
</organism>